<feature type="domain" description="BSD" evidence="8">
    <location>
        <begin position="190"/>
        <end position="241"/>
    </location>
</feature>
<dbReference type="PROSITE" id="PS50858">
    <property type="entry name" value="BSD"/>
    <property type="match status" value="1"/>
</dbReference>
<dbReference type="AlphaFoldDB" id="A0A0G2EIX9"/>
<keyword evidence="4" id="KW-0805">Transcription regulation</keyword>
<dbReference type="InterPro" id="IPR011993">
    <property type="entry name" value="PH-like_dom_sf"/>
</dbReference>
<dbReference type="PANTHER" id="PTHR12856">
    <property type="entry name" value="TRANSCRIPTION INITIATION FACTOR IIH-RELATED"/>
    <property type="match status" value="1"/>
</dbReference>
<keyword evidence="5" id="KW-0804">Transcription</keyword>
<organism evidence="9 10">
    <name type="scientific">Phaeomoniella chlamydospora</name>
    <name type="common">Phaeoacremonium chlamydosporum</name>
    <dbReference type="NCBI Taxonomy" id="158046"/>
    <lineage>
        <taxon>Eukaryota</taxon>
        <taxon>Fungi</taxon>
        <taxon>Dikarya</taxon>
        <taxon>Ascomycota</taxon>
        <taxon>Pezizomycotina</taxon>
        <taxon>Eurotiomycetes</taxon>
        <taxon>Chaetothyriomycetidae</taxon>
        <taxon>Phaeomoniellales</taxon>
        <taxon>Phaeomoniellaceae</taxon>
        <taxon>Phaeomoniella</taxon>
    </lineage>
</organism>
<proteinExistence type="inferred from homology"/>
<dbReference type="CDD" id="cd13229">
    <property type="entry name" value="PH_TFIIH"/>
    <property type="match status" value="1"/>
</dbReference>
<comment type="subcellular location">
    <subcellularLocation>
        <location evidence="1">Nucleus</location>
    </subcellularLocation>
</comment>
<reference evidence="9 10" key="2">
    <citation type="submission" date="2015-05" db="EMBL/GenBank/DDBJ databases">
        <authorList>
            <person name="Morales-Cruz A."/>
            <person name="Amrine K.C."/>
            <person name="Cantu D."/>
        </authorList>
    </citation>
    <scope>NUCLEOTIDE SEQUENCE [LARGE SCALE GENOMIC DNA]</scope>
    <source>
        <strain evidence="9">UCRPC4</strain>
    </source>
</reference>
<feature type="region of interest" description="Disordered" evidence="7">
    <location>
        <begin position="501"/>
        <end position="524"/>
    </location>
</feature>
<evidence type="ECO:0000256" key="4">
    <source>
        <dbReference type="ARBA" id="ARBA00023015"/>
    </source>
</evidence>
<dbReference type="Pfam" id="PF03909">
    <property type="entry name" value="BSD"/>
    <property type="match status" value="1"/>
</dbReference>
<evidence type="ECO:0000313" key="9">
    <source>
        <dbReference type="EMBL" id="KKY22186.1"/>
    </source>
</evidence>
<dbReference type="GO" id="GO:0000439">
    <property type="term" value="C:transcription factor TFIIH core complex"/>
    <property type="evidence" value="ECO:0007669"/>
    <property type="project" value="InterPro"/>
</dbReference>
<accession>A0A0G2EIX9</accession>
<evidence type="ECO:0000313" key="10">
    <source>
        <dbReference type="Proteomes" id="UP000053317"/>
    </source>
</evidence>
<evidence type="ECO:0000256" key="1">
    <source>
        <dbReference type="ARBA" id="ARBA00004123"/>
    </source>
</evidence>
<dbReference type="EMBL" id="LCWF01000079">
    <property type="protein sequence ID" value="KKY22186.1"/>
    <property type="molecule type" value="Genomic_DNA"/>
</dbReference>
<keyword evidence="6" id="KW-0539">Nucleus</keyword>
<dbReference type="InterPro" id="IPR013876">
    <property type="entry name" value="TFIIH_BTF_p62_N"/>
</dbReference>
<evidence type="ECO:0000256" key="2">
    <source>
        <dbReference type="ARBA" id="ARBA00009448"/>
    </source>
</evidence>
<dbReference type="Proteomes" id="UP000053317">
    <property type="component" value="Unassembled WGS sequence"/>
</dbReference>
<name>A0A0G2EIX9_PHACM</name>
<evidence type="ECO:0000256" key="3">
    <source>
        <dbReference type="ARBA" id="ARBA00022737"/>
    </source>
</evidence>
<comment type="caution">
    <text evidence="9">The sequence shown here is derived from an EMBL/GenBank/DDBJ whole genome shotgun (WGS) entry which is preliminary data.</text>
</comment>
<dbReference type="Pfam" id="PF08567">
    <property type="entry name" value="PH_TFIIH"/>
    <property type="match status" value="1"/>
</dbReference>
<dbReference type="OrthoDB" id="360521at2759"/>
<comment type="similarity">
    <text evidence="2">Belongs to the TFB1 family.</text>
</comment>
<keyword evidence="10" id="KW-1185">Reference proteome</keyword>
<keyword evidence="3" id="KW-0677">Repeat</keyword>
<evidence type="ECO:0000256" key="6">
    <source>
        <dbReference type="ARBA" id="ARBA00023242"/>
    </source>
</evidence>
<sequence>MSLTAYKKQVGILKLIAAKSLLTWIPKDGQNEGPILLQVSNISNLQQTPAASSKIMLKICYSVDQAETVTYTFTFITSDAREQADSIKSSLATALRAARIGVAGTIYDDSSQLLQDDKLQKQVLTADPALQKTFTTSMAMRSSETSAIRAASQFWSSRLHLLREYSMIQNQKRGSYNILAALKPIGEESIASEQPLTITKEQVQLIYNQYPIVEQIHNCEVPPLKELEFWSRFFQSRLYKRLKGLKITAIDPADKVLDGYLDEEVFKGHAKTYKVPRIFDLEGNQEDHSQQQAVQLQLTKNQHLMRSFNSLSGSILAKTTPLDIQQEEATLNILLLRDLQTLPEQERPILRIRDQDLRFTEPSQPGKLLDLLTKANSEAVFPDLQKDLEDRFPSPCSSILYSRETLDDSSSCDRSLQASSHISELLGQSRLRSQPIPESMGFSVTIYDHIRTSHAAVTELLKQFWSAFLSGSPERSSEIILLAECVHRLKEYIEDIAQKAEDEGDSQMSAAKRKAHEIEERSGQTVRIDYHKTPVGTSGVKRLFQSTSDSISKAIDQYKQIAS</sequence>
<dbReference type="GO" id="GO:0006289">
    <property type="term" value="P:nucleotide-excision repair"/>
    <property type="evidence" value="ECO:0007669"/>
    <property type="project" value="InterPro"/>
</dbReference>
<dbReference type="InterPro" id="IPR005607">
    <property type="entry name" value="BSD_dom"/>
</dbReference>
<dbReference type="InterPro" id="IPR027079">
    <property type="entry name" value="Tfb1/GTF2H1"/>
</dbReference>
<gene>
    <name evidence="9" type="ORF">UCRPC4_g03374</name>
</gene>
<dbReference type="SUPFAM" id="SSF50729">
    <property type="entry name" value="PH domain-like"/>
    <property type="match status" value="1"/>
</dbReference>
<evidence type="ECO:0000259" key="8">
    <source>
        <dbReference type="PROSITE" id="PS50858"/>
    </source>
</evidence>
<evidence type="ECO:0000256" key="7">
    <source>
        <dbReference type="SAM" id="MobiDB-lite"/>
    </source>
</evidence>
<dbReference type="SMART" id="SM00751">
    <property type="entry name" value="BSD"/>
    <property type="match status" value="1"/>
</dbReference>
<dbReference type="Gene3D" id="2.30.29.30">
    <property type="entry name" value="Pleckstrin-homology domain (PH domain)/Phosphotyrosine-binding domain (PTB)"/>
    <property type="match status" value="1"/>
</dbReference>
<evidence type="ECO:0000256" key="5">
    <source>
        <dbReference type="ARBA" id="ARBA00023163"/>
    </source>
</evidence>
<dbReference type="GO" id="GO:0006351">
    <property type="term" value="P:DNA-templated transcription"/>
    <property type="evidence" value="ECO:0007669"/>
    <property type="project" value="InterPro"/>
</dbReference>
<protein>
    <submittedName>
        <fullName evidence="9">Putative rna polymerase ii transcription factor</fullName>
    </submittedName>
</protein>
<reference evidence="9 10" key="1">
    <citation type="submission" date="2015-05" db="EMBL/GenBank/DDBJ databases">
        <title>Distinctive expansion of gene families associated with plant cell wall degradation and secondary metabolism in the genomes of grapevine trunk pathogens.</title>
        <authorList>
            <person name="Lawrence D.P."/>
            <person name="Travadon R."/>
            <person name="Rolshausen P.E."/>
            <person name="Baumgartner K."/>
        </authorList>
    </citation>
    <scope>NUCLEOTIDE SEQUENCE [LARGE SCALE GENOMIC DNA]</scope>
    <source>
        <strain evidence="9">UCRPC4</strain>
    </source>
</reference>